<dbReference type="GO" id="GO:0005975">
    <property type="term" value="P:carbohydrate metabolic process"/>
    <property type="evidence" value="ECO:0007669"/>
    <property type="project" value="InterPro"/>
</dbReference>
<protein>
    <recommendedName>
        <fullName evidence="1">Glycosyl hydrolase family 13 catalytic domain-containing protein</fullName>
    </recommendedName>
</protein>
<dbReference type="Gene3D" id="3.20.20.80">
    <property type="entry name" value="Glycosidases"/>
    <property type="match status" value="1"/>
</dbReference>
<accession>A0A1F4WKI5</accession>
<evidence type="ECO:0000259" key="1">
    <source>
        <dbReference type="SMART" id="SM00642"/>
    </source>
</evidence>
<feature type="domain" description="Glycosyl hydrolase family 13 catalytic" evidence="1">
    <location>
        <begin position="15"/>
        <end position="407"/>
    </location>
</feature>
<evidence type="ECO:0000313" key="2">
    <source>
        <dbReference type="EMBL" id="OGC69911.1"/>
    </source>
</evidence>
<dbReference type="SMART" id="SM00642">
    <property type="entry name" value="Aamy"/>
    <property type="match status" value="1"/>
</dbReference>
<dbReference type="Proteomes" id="UP000179113">
    <property type="component" value="Unassembled WGS sequence"/>
</dbReference>
<dbReference type="SUPFAM" id="SSF51445">
    <property type="entry name" value="(Trans)glycosidases"/>
    <property type="match status" value="1"/>
</dbReference>
<dbReference type="Gene3D" id="3.90.400.10">
    <property type="entry name" value="Oligo-1,6-glucosidase, Domain 2"/>
    <property type="match status" value="1"/>
</dbReference>
<dbReference type="PANTHER" id="PTHR10357:SF219">
    <property type="entry name" value="MALTOSE ALPHA-D-GLUCOSYLTRANSFERASE"/>
    <property type="match status" value="1"/>
</dbReference>
<name>A0A1F4WKI5_UNCKA</name>
<evidence type="ECO:0000313" key="3">
    <source>
        <dbReference type="Proteomes" id="UP000179113"/>
    </source>
</evidence>
<comment type="caution">
    <text evidence="2">The sequence shown here is derived from an EMBL/GenBank/DDBJ whole genome shotgun (WGS) entry which is preliminary data.</text>
</comment>
<dbReference type="AlphaFoldDB" id="A0A1F4WKI5"/>
<dbReference type="InterPro" id="IPR045857">
    <property type="entry name" value="O16G_dom_2"/>
</dbReference>
<sequence length="421" mass="48824">MSAKKNWWESALIYSLYIDKFAGNLTKLTNNLSYFNLLNVNALWLLPHYPSPMVDAGYDVSDYQNVRAELGTLESFELFVKTAHQNNLKIIIDLPLNHTSNQHPWFLEASKNKLSPYRDYYLWSNDQKSYAKAQNPFENIKANNWIFNPDTNDYYFATFYPEQPDLNWDNSKVLEEMVSIINFWINMGIDGFRLDAVARIIKRDKTDCFNLPEVHKVIQKLRKHISKINANVILFAESDLKIPEAKTFFGSGDECQMSLNFELSLALWQKILKVNSKAVEKALSYSYGLPDECTWGTFLDNHDSHALYLLDKKTREKLGKAMDPQNEFSIEIGNKTSTRVANILKSDHTEMIKAYAELLQLPGAHILYYGDELGMLNSITSEKSNDTRHFVRGKFDWEEVKKQIDTKDSFLNHFIELVSKF</sequence>
<reference evidence="2 3" key="1">
    <citation type="journal article" date="2016" name="Nat. Commun.">
        <title>Thousands of microbial genomes shed light on interconnected biogeochemical processes in an aquifer system.</title>
        <authorList>
            <person name="Anantharaman K."/>
            <person name="Brown C.T."/>
            <person name="Hug L.A."/>
            <person name="Sharon I."/>
            <person name="Castelle C.J."/>
            <person name="Probst A.J."/>
            <person name="Thomas B.C."/>
            <person name="Singh A."/>
            <person name="Wilkins M.J."/>
            <person name="Karaoz U."/>
            <person name="Brodie E.L."/>
            <person name="Williams K.H."/>
            <person name="Hubbard S.S."/>
            <person name="Banfield J.F."/>
        </authorList>
    </citation>
    <scope>NUCLEOTIDE SEQUENCE [LARGE SCALE GENOMIC DNA]</scope>
</reference>
<dbReference type="InterPro" id="IPR017853">
    <property type="entry name" value="GH"/>
</dbReference>
<dbReference type="PANTHER" id="PTHR10357">
    <property type="entry name" value="ALPHA-AMYLASE FAMILY MEMBER"/>
    <property type="match status" value="1"/>
</dbReference>
<dbReference type="InterPro" id="IPR006047">
    <property type="entry name" value="GH13_cat_dom"/>
</dbReference>
<gene>
    <name evidence="2" type="ORF">A2415_00105</name>
</gene>
<proteinExistence type="predicted"/>
<organism evidence="2 3">
    <name type="scientific">candidate division WWE3 bacterium RIFOXYC1_FULL_39_7</name>
    <dbReference type="NCBI Taxonomy" id="1802643"/>
    <lineage>
        <taxon>Bacteria</taxon>
        <taxon>Katanobacteria</taxon>
    </lineage>
</organism>
<dbReference type="Pfam" id="PF00128">
    <property type="entry name" value="Alpha-amylase"/>
    <property type="match status" value="1"/>
</dbReference>
<dbReference type="EMBL" id="MEWA01000015">
    <property type="protein sequence ID" value="OGC69911.1"/>
    <property type="molecule type" value="Genomic_DNA"/>
</dbReference>